<gene>
    <name evidence="1" type="ORF">ATE48_17370</name>
</gene>
<dbReference type="Proteomes" id="UP000092498">
    <property type="component" value="Chromosome"/>
</dbReference>
<organism evidence="1 2">
    <name type="scientific">Candidatus Viadribacter manganicus</name>
    <dbReference type="NCBI Taxonomy" id="1759059"/>
    <lineage>
        <taxon>Bacteria</taxon>
        <taxon>Pseudomonadati</taxon>
        <taxon>Pseudomonadota</taxon>
        <taxon>Alphaproteobacteria</taxon>
        <taxon>Hyphomonadales</taxon>
        <taxon>Hyphomonadaceae</taxon>
        <taxon>Candidatus Viadribacter</taxon>
    </lineage>
</organism>
<protein>
    <submittedName>
        <fullName evidence="1">Uncharacterized protein</fullName>
    </submittedName>
</protein>
<evidence type="ECO:0000313" key="1">
    <source>
        <dbReference type="EMBL" id="ANP47546.1"/>
    </source>
</evidence>
<accession>A0A1B1ALV9</accession>
<sequence length="245" mass="26984">MTKDGRPSRIADIRHFFGDLHTYLKGHEEAVAFGRRIAWFLNGEGFSLGAYPALYLYFTSAIPSGATQVTDYGGDWWQRYTHVGVPPNFPEVPDANEVIVKGTVEALLAIRPDQSDLIKKAEQIVRTNGAELRFLLKRHETKKRTVEVAFSIAAWPQPSHLHVSITDKTIGAYSEAAPVPLRFYDEAFDLAGSVKVSDAATTVEPNDSFRAKLASAEHGGPLSFELTAFTPSPRPVSSNAVKRRG</sequence>
<dbReference type="EMBL" id="CP013244">
    <property type="protein sequence ID" value="ANP47546.1"/>
    <property type="molecule type" value="Genomic_DNA"/>
</dbReference>
<dbReference type="OrthoDB" id="8480504at2"/>
<keyword evidence="2" id="KW-1185">Reference proteome</keyword>
<name>A0A1B1ALV9_9PROT</name>
<proteinExistence type="predicted"/>
<dbReference type="KEGG" id="cbot:ATE48_17370"/>
<dbReference type="InParanoid" id="A0A1B1ALV9"/>
<dbReference type="RefSeq" id="WP_066773789.1">
    <property type="nucleotide sequence ID" value="NZ_CP013244.1"/>
</dbReference>
<dbReference type="AlphaFoldDB" id="A0A1B1ALV9"/>
<reference evidence="1 2" key="1">
    <citation type="submission" date="2015-11" db="EMBL/GenBank/DDBJ databases">
        <title>Whole-Genome Sequence of Candidatus Oderbacter manganicum from the National Park Lower Oder Valley, Germany.</title>
        <authorList>
            <person name="Braun B."/>
            <person name="Liere K."/>
            <person name="Szewzyk U."/>
        </authorList>
    </citation>
    <scope>NUCLEOTIDE SEQUENCE [LARGE SCALE GENOMIC DNA]</scope>
    <source>
        <strain evidence="1 2">OTSz_A_272</strain>
    </source>
</reference>
<evidence type="ECO:0000313" key="2">
    <source>
        <dbReference type="Proteomes" id="UP000092498"/>
    </source>
</evidence>